<name>A0A9X4P3X6_9LACT</name>
<dbReference type="AlphaFoldDB" id="A0A9X4P3X6"/>
<sequence length="166" mass="18768">MRLGKYTLTARRTKNLTLLICDEKQSHALVSKFIYFTENTERNPLVITKEIADKYRLIQQAKRDLKAGRDKSVVEPLFTTAFELSLSNNANGKHPYWISQEMYWSGYVRGIREQRQSQREHQEKQSNIGALTGNDIADLAQALSIDINKLNAAVLGLTASRKGGVA</sequence>
<reference evidence="1" key="1">
    <citation type="submission" date="2022-06" db="EMBL/GenBank/DDBJ databases">
        <title>Lactococcus from bovine mastitis in China.</title>
        <authorList>
            <person name="Lin Y."/>
            <person name="Han B."/>
        </authorList>
    </citation>
    <scope>NUCLEOTIDE SEQUENCE</scope>
    <source>
        <strain evidence="1">Hebei-B-39</strain>
    </source>
</reference>
<organism evidence="1 2">
    <name type="scientific">Lactococcus formosensis</name>
    <dbReference type="NCBI Taxonomy" id="1281486"/>
    <lineage>
        <taxon>Bacteria</taxon>
        <taxon>Bacillati</taxon>
        <taxon>Bacillota</taxon>
        <taxon>Bacilli</taxon>
        <taxon>Lactobacillales</taxon>
        <taxon>Streptococcaceae</taxon>
        <taxon>Lactococcus</taxon>
    </lineage>
</organism>
<dbReference type="Proteomes" id="UP001153203">
    <property type="component" value="Unassembled WGS sequence"/>
</dbReference>
<proteinExistence type="predicted"/>
<dbReference type="EMBL" id="JAMWGI010000001">
    <property type="protein sequence ID" value="MDG6192686.1"/>
    <property type="molecule type" value="Genomic_DNA"/>
</dbReference>
<gene>
    <name evidence="1" type="ORF">NF708_01530</name>
</gene>
<evidence type="ECO:0000313" key="2">
    <source>
        <dbReference type="Proteomes" id="UP001153203"/>
    </source>
</evidence>
<evidence type="ECO:0000313" key="1">
    <source>
        <dbReference type="EMBL" id="MDG6192686.1"/>
    </source>
</evidence>
<comment type="caution">
    <text evidence="1">The sequence shown here is derived from an EMBL/GenBank/DDBJ whole genome shotgun (WGS) entry which is preliminary data.</text>
</comment>
<accession>A0A9X4P3X6</accession>
<dbReference type="RefSeq" id="WP_279362562.1">
    <property type="nucleotide sequence ID" value="NZ_JAMWGA010000001.1"/>
</dbReference>
<protein>
    <submittedName>
        <fullName evidence="1">Uncharacterized protein</fullName>
    </submittedName>
</protein>